<evidence type="ECO:0000313" key="4">
    <source>
        <dbReference type="Proteomes" id="UP001470230"/>
    </source>
</evidence>
<dbReference type="EMBL" id="JAPFFF010000014">
    <property type="protein sequence ID" value="KAK8870623.1"/>
    <property type="molecule type" value="Genomic_DNA"/>
</dbReference>
<name>A0ABR2IZF0_9EUKA</name>
<evidence type="ECO:0000313" key="3">
    <source>
        <dbReference type="EMBL" id="KAK8870623.1"/>
    </source>
</evidence>
<feature type="compositionally biased region" description="Polar residues" evidence="1">
    <location>
        <begin position="288"/>
        <end position="302"/>
    </location>
</feature>
<sequence length="302" mass="36093">MNFSLSTKNIKDIPFQKYNKDFTFIINGKRYITPRIVADILSPKVRKLHLTDSSMDEFYFETSNKNSTDKSDEEYFEDFLKLYNFDQIQLDENHRRLYSSYFYKLGNINEYFRLNPDFLKPISTDNAISRLHSILEASNEISEEIDRQIINIDEIISFIASHFEEISKEEMGDLPVEILLDILKSPNLKLLEEDSLLKFVIKLYAKDHLYSQLFSLIQLNNVSESMLESFIQTIKFEDVNCELWKSICGLVVKKSETQKSDNSRYLQKKIEFKEFKYENENRRKHSRQQNNRNYNEFNHQRK</sequence>
<keyword evidence="4" id="KW-1185">Reference proteome</keyword>
<proteinExistence type="predicted"/>
<evidence type="ECO:0000256" key="1">
    <source>
        <dbReference type="SAM" id="MobiDB-lite"/>
    </source>
</evidence>
<feature type="domain" description="BACK" evidence="2">
    <location>
        <begin position="155"/>
        <end position="231"/>
    </location>
</feature>
<reference evidence="3 4" key="1">
    <citation type="submission" date="2024-04" db="EMBL/GenBank/DDBJ databases">
        <title>Tritrichomonas musculus Genome.</title>
        <authorList>
            <person name="Alves-Ferreira E."/>
            <person name="Grigg M."/>
            <person name="Lorenzi H."/>
            <person name="Galac M."/>
        </authorList>
    </citation>
    <scope>NUCLEOTIDE SEQUENCE [LARGE SCALE GENOMIC DNA]</scope>
    <source>
        <strain evidence="3 4">EAF2021</strain>
    </source>
</reference>
<dbReference type="Proteomes" id="UP001470230">
    <property type="component" value="Unassembled WGS sequence"/>
</dbReference>
<dbReference type="InterPro" id="IPR011705">
    <property type="entry name" value="BACK"/>
</dbReference>
<protein>
    <recommendedName>
        <fullName evidence="2">BACK domain-containing protein</fullName>
    </recommendedName>
</protein>
<evidence type="ECO:0000259" key="2">
    <source>
        <dbReference type="Pfam" id="PF07707"/>
    </source>
</evidence>
<gene>
    <name evidence="3" type="ORF">M9Y10_008510</name>
</gene>
<dbReference type="Pfam" id="PF07707">
    <property type="entry name" value="BACK"/>
    <property type="match status" value="1"/>
</dbReference>
<accession>A0ABR2IZF0</accession>
<organism evidence="3 4">
    <name type="scientific">Tritrichomonas musculus</name>
    <dbReference type="NCBI Taxonomy" id="1915356"/>
    <lineage>
        <taxon>Eukaryota</taxon>
        <taxon>Metamonada</taxon>
        <taxon>Parabasalia</taxon>
        <taxon>Tritrichomonadida</taxon>
        <taxon>Tritrichomonadidae</taxon>
        <taxon>Tritrichomonas</taxon>
    </lineage>
</organism>
<comment type="caution">
    <text evidence="3">The sequence shown here is derived from an EMBL/GenBank/DDBJ whole genome shotgun (WGS) entry which is preliminary data.</text>
</comment>
<dbReference type="Gene3D" id="1.25.40.420">
    <property type="match status" value="1"/>
</dbReference>
<feature type="region of interest" description="Disordered" evidence="1">
    <location>
        <begin position="279"/>
        <end position="302"/>
    </location>
</feature>